<reference evidence="2 3" key="1">
    <citation type="submission" date="2020-07" db="EMBL/GenBank/DDBJ databases">
        <title>Characterization and genome sequencing of isolate MD1, a novel member within the family Lachnospiraceae.</title>
        <authorList>
            <person name="Rettenmaier R."/>
            <person name="Di Bello L."/>
            <person name="Zinser C."/>
            <person name="Scheitz K."/>
            <person name="Liebl W."/>
            <person name="Zverlov V."/>
        </authorList>
    </citation>
    <scope>NUCLEOTIDE SEQUENCE [LARGE SCALE GENOMIC DNA]</scope>
    <source>
        <strain evidence="2 3">MD1</strain>
    </source>
</reference>
<feature type="compositionally biased region" description="Acidic residues" evidence="1">
    <location>
        <begin position="42"/>
        <end position="59"/>
    </location>
</feature>
<accession>A0A839K0Q0</accession>
<evidence type="ECO:0000256" key="1">
    <source>
        <dbReference type="SAM" id="MobiDB-lite"/>
    </source>
</evidence>
<dbReference type="RefSeq" id="WP_228352875.1">
    <property type="nucleotide sequence ID" value="NZ_JACEGA010000001.1"/>
</dbReference>
<dbReference type="AlphaFoldDB" id="A0A839K0Q0"/>
<protein>
    <recommendedName>
        <fullName evidence="4">Extracellular solute-binding protein</fullName>
    </recommendedName>
</protein>
<name>A0A839K0Q0_9FIRM</name>
<dbReference type="EMBL" id="JACEGA010000001">
    <property type="protein sequence ID" value="MBB2183196.1"/>
    <property type="molecule type" value="Genomic_DNA"/>
</dbReference>
<comment type="caution">
    <text evidence="2">The sequence shown here is derived from an EMBL/GenBank/DDBJ whole genome shotgun (WGS) entry which is preliminary data.</text>
</comment>
<dbReference type="PROSITE" id="PS51257">
    <property type="entry name" value="PROKAR_LIPOPROTEIN"/>
    <property type="match status" value="1"/>
</dbReference>
<dbReference type="SUPFAM" id="SSF53850">
    <property type="entry name" value="Periplasmic binding protein-like II"/>
    <property type="match status" value="1"/>
</dbReference>
<proteinExistence type="predicted"/>
<gene>
    <name evidence="2" type="ORF">H0486_09925</name>
</gene>
<dbReference type="Proteomes" id="UP000574276">
    <property type="component" value="Unassembled WGS sequence"/>
</dbReference>
<feature type="region of interest" description="Disordered" evidence="1">
    <location>
        <begin position="28"/>
        <end position="66"/>
    </location>
</feature>
<keyword evidence="3" id="KW-1185">Reference proteome</keyword>
<dbReference type="PANTHER" id="PTHR43649">
    <property type="entry name" value="ARABINOSE-BINDING PROTEIN-RELATED"/>
    <property type="match status" value="1"/>
</dbReference>
<evidence type="ECO:0008006" key="4">
    <source>
        <dbReference type="Google" id="ProtNLM"/>
    </source>
</evidence>
<evidence type="ECO:0000313" key="2">
    <source>
        <dbReference type="EMBL" id="MBB2183196.1"/>
    </source>
</evidence>
<organism evidence="2 3">
    <name type="scientific">Variimorphobacter saccharofermentans</name>
    <dbReference type="NCBI Taxonomy" id="2755051"/>
    <lineage>
        <taxon>Bacteria</taxon>
        <taxon>Bacillati</taxon>
        <taxon>Bacillota</taxon>
        <taxon>Clostridia</taxon>
        <taxon>Lachnospirales</taxon>
        <taxon>Lachnospiraceae</taxon>
        <taxon>Variimorphobacter</taxon>
    </lineage>
</organism>
<dbReference type="InterPro" id="IPR050490">
    <property type="entry name" value="Bact_solute-bd_prot1"/>
</dbReference>
<dbReference type="PANTHER" id="PTHR43649:SF12">
    <property type="entry name" value="DIACETYLCHITOBIOSE BINDING PROTEIN DASA"/>
    <property type="match status" value="1"/>
</dbReference>
<sequence>MRKTKRLLSVILVLVFFGSILVGCSNTKKTDESVNEPANTENQDDEVQPDDEATTDSAEENTGSLEDIIPDETVTLTVFSQLANYSGEQLGWFAKIMLDKFNVKLNIVNAPEGVFATRMESGNLGDIILFGSDTDEYHQAIDAGMLLDWNEDNILAEYGPYINEHMQNALQKNASLSPDGKTVYGFGYDVGSSPTEHGMFFYHPDIRWDLYAQLGYPKVSTLEDYIPILEEMVKANPKSDSGAQTYAMSLFKDWDGDMVMYVKSLGALYGYDEFGFTLYDVNTQTAQPILDDNSMYIRSLKFYNALYQKGLLDPDSMTQTYDDACNAYQDGAAFFNIFTFLGRDLYNTANHTSDGKGMYALTADDMKVLTYGLNIYGGNRVWAIGANTEYPELCMAIINYMSTPEGVMVNEYGPKGVTWDYNENGKAYLTDLGVACKSDITTQMTGDYSGAFEDGQVKWNNSTWSRDSINPEGNGETYNYLFWESYNSLPTTVAEQAWKDKTGFLSADNYLKDTGRFSISLGSGFAMDTRDDELNTQWAQVAECVKSNSWKLVYAKDDAEFDRILATFIEEAKGYGYDTCVEWCLQQAEKRKAKEDELLALQ</sequence>
<evidence type="ECO:0000313" key="3">
    <source>
        <dbReference type="Proteomes" id="UP000574276"/>
    </source>
</evidence>
<dbReference type="Gene3D" id="3.40.190.10">
    <property type="entry name" value="Periplasmic binding protein-like II"/>
    <property type="match status" value="2"/>
</dbReference>